<dbReference type="Proteomes" id="UP000728185">
    <property type="component" value="Unassembled WGS sequence"/>
</dbReference>
<evidence type="ECO:0000313" key="2">
    <source>
        <dbReference type="EMBL" id="KAA0187017.1"/>
    </source>
</evidence>
<reference evidence="2" key="1">
    <citation type="submission" date="2019-05" db="EMBL/GenBank/DDBJ databases">
        <title>Annotation for the trematode Fasciolopsis buski.</title>
        <authorList>
            <person name="Choi Y.-J."/>
        </authorList>
    </citation>
    <scope>NUCLEOTIDE SEQUENCE</scope>
    <source>
        <strain evidence="2">HT</strain>
        <tissue evidence="2">Whole worm</tissue>
    </source>
</reference>
<proteinExistence type="predicted"/>
<organism evidence="2 3">
    <name type="scientific">Fasciolopsis buskii</name>
    <dbReference type="NCBI Taxonomy" id="27845"/>
    <lineage>
        <taxon>Eukaryota</taxon>
        <taxon>Metazoa</taxon>
        <taxon>Spiralia</taxon>
        <taxon>Lophotrochozoa</taxon>
        <taxon>Platyhelminthes</taxon>
        <taxon>Trematoda</taxon>
        <taxon>Digenea</taxon>
        <taxon>Plagiorchiida</taxon>
        <taxon>Echinostomata</taxon>
        <taxon>Echinostomatoidea</taxon>
        <taxon>Fasciolidae</taxon>
        <taxon>Fasciolopsis</taxon>
    </lineage>
</organism>
<sequence>MVEMSNAGDNSGSTRSMVDLCKVLLIGTTGRFPSNQAGESFEGQVLLYMVTHEAVAQLANRTSDRLSVLKSRNYATRRKECAVTVTSGDRHVAHRGSTTQPVDLVAYWKGVTSQSRHSDSLTSSPTIPNSLIDTGPNHSR</sequence>
<evidence type="ECO:0000256" key="1">
    <source>
        <dbReference type="SAM" id="MobiDB-lite"/>
    </source>
</evidence>
<protein>
    <submittedName>
        <fullName evidence="2">Uncharacterized protein</fullName>
    </submittedName>
</protein>
<comment type="caution">
    <text evidence="2">The sequence shown here is derived from an EMBL/GenBank/DDBJ whole genome shotgun (WGS) entry which is preliminary data.</text>
</comment>
<dbReference type="AlphaFoldDB" id="A0A8E0RLP5"/>
<dbReference type="EMBL" id="LUCM01009416">
    <property type="protein sequence ID" value="KAA0187017.1"/>
    <property type="molecule type" value="Genomic_DNA"/>
</dbReference>
<keyword evidence="3" id="KW-1185">Reference proteome</keyword>
<feature type="region of interest" description="Disordered" evidence="1">
    <location>
        <begin position="115"/>
        <end position="140"/>
    </location>
</feature>
<evidence type="ECO:0000313" key="3">
    <source>
        <dbReference type="Proteomes" id="UP000728185"/>
    </source>
</evidence>
<name>A0A8E0RLP5_9TREM</name>
<accession>A0A8E0RLP5</accession>
<gene>
    <name evidence="2" type="ORF">FBUS_09963</name>
</gene>